<comment type="caution">
    <text evidence="8">The sequence shown here is derived from an EMBL/GenBank/DDBJ whole genome shotgun (WGS) entry which is preliminary data.</text>
</comment>
<feature type="compositionally biased region" description="Polar residues" evidence="6">
    <location>
        <begin position="610"/>
        <end position="623"/>
    </location>
</feature>
<sequence length="712" mass="79088">MDSWADSAGPPRKKMRKGTKSCLECRRRKIRCTYDNDRHDVCHECRLRGSKCVDQENGLEESNTLQGPPSGERYSLRERVAYLETVVGSLAQKLDQTNAILSKSGQTTAGTLTPASSEPDRLGPSSENIENAPVLQLFDNYLVSRREDPSTNDQFTGAGDTSPKARAARAELIPLFPSENDIQTILSQCSHMWCIWEDDIPGIKQTLAAKHAGAESQLAPADIAKALVCLSLTVLQSPVDFDLNKLETPIDPQEFASRCCEAVDRLVVRDDDFSATLPGIECHVLLSKFHMNEGRLRKAWLVNRRAIELAHLAGMHLSTRNPRPSDLLFERRLKIWCSLGNTDRSISLILGLPYVIADAFFIPQVERRLKLPVSTAEEYMLRIGVICGHMIDRNQNPGDMSLESTLKLDKELMETWEAMPMSSLGPDPAPGEKREHYFERVPLQLMPNVLRALLHLPFILKYPYDIRFAYSHRVAIQAARNSLGLYKTIRSTARSYLCKTIDFLAFTMGMLLILYLHGYSEESPDSSSEENNKDWELIEGLVSILRQAANESGGSVAAESAHILGEIYRSRSEKENWHLCNSCEITVPYFGTITVGLGTKFSGAANKASQGKLSSTSKQSPGQLYTPPLSDLDVGYSTQSKITNDHTPISETPSYSNPPLSSNEDGTAGSFAGLEGTAFSGLFDDIGQYMWPTPGVDLGLDQGWNLNWFELQ</sequence>
<keyword evidence="2" id="KW-0805">Transcription regulation</keyword>
<dbReference type="EMBL" id="JAPQKH010000005">
    <property type="protein sequence ID" value="KAJ5097302.1"/>
    <property type="molecule type" value="Genomic_DNA"/>
</dbReference>
<dbReference type="GO" id="GO:0003677">
    <property type="term" value="F:DNA binding"/>
    <property type="evidence" value="ECO:0007669"/>
    <property type="project" value="UniProtKB-KW"/>
</dbReference>
<keyword evidence="5" id="KW-0539">Nucleus</keyword>
<evidence type="ECO:0000313" key="8">
    <source>
        <dbReference type="EMBL" id="KAJ5097302.1"/>
    </source>
</evidence>
<gene>
    <name evidence="8" type="ORF">N7456_008023</name>
</gene>
<dbReference type="Proteomes" id="UP001149165">
    <property type="component" value="Unassembled WGS sequence"/>
</dbReference>
<evidence type="ECO:0000256" key="6">
    <source>
        <dbReference type="SAM" id="MobiDB-lite"/>
    </source>
</evidence>
<dbReference type="InterPro" id="IPR007219">
    <property type="entry name" value="XnlR_reg_dom"/>
</dbReference>
<reference evidence="8" key="2">
    <citation type="journal article" date="2023" name="IMA Fungus">
        <title>Comparative genomic study of the Penicillium genus elucidates a diverse pangenome and 15 lateral gene transfer events.</title>
        <authorList>
            <person name="Petersen C."/>
            <person name="Sorensen T."/>
            <person name="Nielsen M.R."/>
            <person name="Sondergaard T.E."/>
            <person name="Sorensen J.L."/>
            <person name="Fitzpatrick D.A."/>
            <person name="Frisvad J.C."/>
            <person name="Nielsen K.L."/>
        </authorList>
    </citation>
    <scope>NUCLEOTIDE SEQUENCE</scope>
    <source>
        <strain evidence="8">IBT 30069</strain>
    </source>
</reference>
<evidence type="ECO:0000256" key="3">
    <source>
        <dbReference type="ARBA" id="ARBA00023125"/>
    </source>
</evidence>
<feature type="region of interest" description="Disordered" evidence="6">
    <location>
        <begin position="640"/>
        <end position="668"/>
    </location>
</feature>
<dbReference type="Pfam" id="PF04082">
    <property type="entry name" value="Fungal_trans"/>
    <property type="match status" value="1"/>
</dbReference>
<dbReference type="Pfam" id="PF00172">
    <property type="entry name" value="Zn_clus"/>
    <property type="match status" value="1"/>
</dbReference>
<dbReference type="InterPro" id="IPR036864">
    <property type="entry name" value="Zn2-C6_fun-type_DNA-bd_sf"/>
</dbReference>
<accession>A0A9W9FBU5</accession>
<feature type="compositionally biased region" description="Polar residues" evidence="6">
    <location>
        <begin position="105"/>
        <end position="116"/>
    </location>
</feature>
<dbReference type="SMART" id="SM00066">
    <property type="entry name" value="GAL4"/>
    <property type="match status" value="1"/>
</dbReference>
<dbReference type="PANTHER" id="PTHR47840">
    <property type="entry name" value="ZN(II)2CYS6 TRANSCRIPTION FACTOR (EUROFUNG)-RELATED"/>
    <property type="match status" value="1"/>
</dbReference>
<feature type="region of interest" description="Disordered" evidence="6">
    <location>
        <begin position="105"/>
        <end position="129"/>
    </location>
</feature>
<dbReference type="AlphaFoldDB" id="A0A9W9FBU5"/>
<feature type="region of interest" description="Disordered" evidence="6">
    <location>
        <begin position="610"/>
        <end position="629"/>
    </location>
</feature>
<dbReference type="OrthoDB" id="6509908at2759"/>
<evidence type="ECO:0000256" key="2">
    <source>
        <dbReference type="ARBA" id="ARBA00023015"/>
    </source>
</evidence>
<dbReference type="PROSITE" id="PS00463">
    <property type="entry name" value="ZN2_CY6_FUNGAL_1"/>
    <property type="match status" value="1"/>
</dbReference>
<dbReference type="InterPro" id="IPR001138">
    <property type="entry name" value="Zn2Cys6_DnaBD"/>
</dbReference>
<dbReference type="CDD" id="cd00067">
    <property type="entry name" value="GAL4"/>
    <property type="match status" value="1"/>
</dbReference>
<dbReference type="PROSITE" id="PS50048">
    <property type="entry name" value="ZN2_CY6_FUNGAL_2"/>
    <property type="match status" value="1"/>
</dbReference>
<keyword evidence="4" id="KW-0804">Transcription</keyword>
<dbReference type="Gene3D" id="4.10.240.10">
    <property type="entry name" value="Zn(2)-C6 fungal-type DNA-binding domain"/>
    <property type="match status" value="1"/>
</dbReference>
<feature type="compositionally biased region" description="Polar residues" evidence="6">
    <location>
        <begin position="640"/>
        <end position="665"/>
    </location>
</feature>
<evidence type="ECO:0000256" key="5">
    <source>
        <dbReference type="ARBA" id="ARBA00023242"/>
    </source>
</evidence>
<proteinExistence type="predicted"/>
<organism evidence="8 9">
    <name type="scientific">Penicillium angulare</name>
    <dbReference type="NCBI Taxonomy" id="116970"/>
    <lineage>
        <taxon>Eukaryota</taxon>
        <taxon>Fungi</taxon>
        <taxon>Dikarya</taxon>
        <taxon>Ascomycota</taxon>
        <taxon>Pezizomycotina</taxon>
        <taxon>Eurotiomycetes</taxon>
        <taxon>Eurotiomycetidae</taxon>
        <taxon>Eurotiales</taxon>
        <taxon>Aspergillaceae</taxon>
        <taxon>Penicillium</taxon>
    </lineage>
</organism>
<name>A0A9W9FBU5_9EURO</name>
<dbReference type="PANTHER" id="PTHR47840:SF1">
    <property type="entry name" value="ZN(II)2CYS6 TRANSCRIPTION FACTOR (EUROFUNG)"/>
    <property type="match status" value="1"/>
</dbReference>
<keyword evidence="3" id="KW-0238">DNA-binding</keyword>
<keyword evidence="9" id="KW-1185">Reference proteome</keyword>
<reference evidence="8" key="1">
    <citation type="submission" date="2022-11" db="EMBL/GenBank/DDBJ databases">
        <authorList>
            <person name="Petersen C."/>
        </authorList>
    </citation>
    <scope>NUCLEOTIDE SEQUENCE</scope>
    <source>
        <strain evidence="8">IBT 30069</strain>
    </source>
</reference>
<protein>
    <recommendedName>
        <fullName evidence="7">Zn(2)-C6 fungal-type domain-containing protein</fullName>
    </recommendedName>
</protein>
<dbReference type="GO" id="GO:0008270">
    <property type="term" value="F:zinc ion binding"/>
    <property type="evidence" value="ECO:0007669"/>
    <property type="project" value="InterPro"/>
</dbReference>
<dbReference type="GO" id="GO:0006351">
    <property type="term" value="P:DNA-templated transcription"/>
    <property type="evidence" value="ECO:0007669"/>
    <property type="project" value="InterPro"/>
</dbReference>
<keyword evidence="1" id="KW-0479">Metal-binding</keyword>
<evidence type="ECO:0000256" key="1">
    <source>
        <dbReference type="ARBA" id="ARBA00022723"/>
    </source>
</evidence>
<feature type="domain" description="Zn(2)-C6 fungal-type" evidence="7">
    <location>
        <begin position="21"/>
        <end position="54"/>
    </location>
</feature>
<dbReference type="SUPFAM" id="SSF57701">
    <property type="entry name" value="Zn2/Cys6 DNA-binding domain"/>
    <property type="match status" value="1"/>
</dbReference>
<dbReference type="GO" id="GO:0000981">
    <property type="term" value="F:DNA-binding transcription factor activity, RNA polymerase II-specific"/>
    <property type="evidence" value="ECO:0007669"/>
    <property type="project" value="InterPro"/>
</dbReference>
<evidence type="ECO:0000313" key="9">
    <source>
        <dbReference type="Proteomes" id="UP001149165"/>
    </source>
</evidence>
<evidence type="ECO:0000256" key="4">
    <source>
        <dbReference type="ARBA" id="ARBA00023163"/>
    </source>
</evidence>
<dbReference type="CDD" id="cd12148">
    <property type="entry name" value="fungal_TF_MHR"/>
    <property type="match status" value="1"/>
</dbReference>
<evidence type="ECO:0000259" key="7">
    <source>
        <dbReference type="PROSITE" id="PS50048"/>
    </source>
</evidence>